<evidence type="ECO:0000313" key="1">
    <source>
        <dbReference type="EMBL" id="KAJ7023473.1"/>
    </source>
</evidence>
<reference evidence="1" key="1">
    <citation type="submission" date="2023-03" db="EMBL/GenBank/DDBJ databases">
        <title>Massive genome expansion in bonnet fungi (Mycena s.s.) driven by repeated elements and novel gene families across ecological guilds.</title>
        <authorList>
            <consortium name="Lawrence Berkeley National Laboratory"/>
            <person name="Harder C.B."/>
            <person name="Miyauchi S."/>
            <person name="Viragh M."/>
            <person name="Kuo A."/>
            <person name="Thoen E."/>
            <person name="Andreopoulos B."/>
            <person name="Lu D."/>
            <person name="Skrede I."/>
            <person name="Drula E."/>
            <person name="Henrissat B."/>
            <person name="Morin E."/>
            <person name="Kohler A."/>
            <person name="Barry K."/>
            <person name="LaButti K."/>
            <person name="Morin E."/>
            <person name="Salamov A."/>
            <person name="Lipzen A."/>
            <person name="Mereny Z."/>
            <person name="Hegedus B."/>
            <person name="Baldrian P."/>
            <person name="Stursova M."/>
            <person name="Weitz H."/>
            <person name="Taylor A."/>
            <person name="Grigoriev I.V."/>
            <person name="Nagy L.G."/>
            <person name="Martin F."/>
            <person name="Kauserud H."/>
        </authorList>
    </citation>
    <scope>NUCLEOTIDE SEQUENCE</scope>
    <source>
        <strain evidence="1">CBHHK200</strain>
    </source>
</reference>
<feature type="non-terminal residue" evidence="1">
    <location>
        <position position="145"/>
    </location>
</feature>
<evidence type="ECO:0008006" key="3">
    <source>
        <dbReference type="Google" id="ProtNLM"/>
    </source>
</evidence>
<proteinExistence type="predicted"/>
<sequence>MTTACPRCGFPEPAPKITAVWPISLSLELRRSNAVPSESQSIEFVRQIGVATTAISEIEAKMQDLRRVFDDLVVQHHALLDFVADHQKVLAPVRTLPNELLVEIFLRCVERDSSCEWDPHVDPEWVLGRVCSQWRTVALSTPRIW</sequence>
<gene>
    <name evidence="1" type="ORF">C8F04DRAFT_970166</name>
</gene>
<evidence type="ECO:0000313" key="2">
    <source>
        <dbReference type="Proteomes" id="UP001218188"/>
    </source>
</evidence>
<keyword evidence="2" id="KW-1185">Reference proteome</keyword>
<name>A0AAD6S9C9_9AGAR</name>
<comment type="caution">
    <text evidence="1">The sequence shown here is derived from an EMBL/GenBank/DDBJ whole genome shotgun (WGS) entry which is preliminary data.</text>
</comment>
<organism evidence="1 2">
    <name type="scientific">Mycena alexandri</name>
    <dbReference type="NCBI Taxonomy" id="1745969"/>
    <lineage>
        <taxon>Eukaryota</taxon>
        <taxon>Fungi</taxon>
        <taxon>Dikarya</taxon>
        <taxon>Basidiomycota</taxon>
        <taxon>Agaricomycotina</taxon>
        <taxon>Agaricomycetes</taxon>
        <taxon>Agaricomycetidae</taxon>
        <taxon>Agaricales</taxon>
        <taxon>Marasmiineae</taxon>
        <taxon>Mycenaceae</taxon>
        <taxon>Mycena</taxon>
    </lineage>
</organism>
<dbReference type="Proteomes" id="UP001218188">
    <property type="component" value="Unassembled WGS sequence"/>
</dbReference>
<dbReference type="EMBL" id="JARJCM010000188">
    <property type="protein sequence ID" value="KAJ7023473.1"/>
    <property type="molecule type" value="Genomic_DNA"/>
</dbReference>
<accession>A0AAD6S9C9</accession>
<dbReference type="AlphaFoldDB" id="A0AAD6S9C9"/>
<protein>
    <recommendedName>
        <fullName evidence="3">F-box domain-containing protein</fullName>
    </recommendedName>
</protein>